<keyword evidence="5 6" id="KW-0472">Membrane</keyword>
<organism evidence="7 8">
    <name type="scientific">Leptospira ognonensis</name>
    <dbReference type="NCBI Taxonomy" id="2484945"/>
    <lineage>
        <taxon>Bacteria</taxon>
        <taxon>Pseudomonadati</taxon>
        <taxon>Spirochaetota</taxon>
        <taxon>Spirochaetia</taxon>
        <taxon>Leptospirales</taxon>
        <taxon>Leptospiraceae</taxon>
        <taxon>Leptospira</taxon>
    </lineage>
</organism>
<keyword evidence="8" id="KW-1185">Reference proteome</keyword>
<dbReference type="OrthoDB" id="343881at2"/>
<evidence type="ECO:0000313" key="8">
    <source>
        <dbReference type="Proteomes" id="UP000297693"/>
    </source>
</evidence>
<keyword evidence="3 6" id="KW-0812">Transmembrane</keyword>
<evidence type="ECO:0000256" key="6">
    <source>
        <dbReference type="SAM" id="Phobius"/>
    </source>
</evidence>
<reference evidence="7" key="1">
    <citation type="journal article" date="2019" name="PLoS Negl. Trop. Dis.">
        <title>Revisiting the worldwide diversity of Leptospira species in the environment.</title>
        <authorList>
            <person name="Vincent A.T."/>
            <person name="Schiettekatte O."/>
            <person name="Bourhy P."/>
            <person name="Veyrier F.J."/>
            <person name="Picardeau M."/>
        </authorList>
    </citation>
    <scope>NUCLEOTIDE SEQUENCE [LARGE SCALE GENOMIC DNA]</scope>
    <source>
        <strain evidence="7">201702476</strain>
    </source>
</reference>
<dbReference type="EMBL" id="RQGD01000010">
    <property type="protein sequence ID" value="TGL62181.1"/>
    <property type="molecule type" value="Genomic_DNA"/>
</dbReference>
<comment type="subcellular location">
    <subcellularLocation>
        <location evidence="1">Cell membrane</location>
        <topology evidence="1">Multi-pass membrane protein</topology>
    </subcellularLocation>
</comment>
<dbReference type="NCBIfam" id="TIGR02229">
    <property type="entry name" value="caa3_sub_IV"/>
    <property type="match status" value="1"/>
</dbReference>
<keyword evidence="4 6" id="KW-1133">Transmembrane helix</keyword>
<evidence type="ECO:0000313" key="7">
    <source>
        <dbReference type="EMBL" id="TGL62181.1"/>
    </source>
</evidence>
<dbReference type="AlphaFoldDB" id="A0A4V3JRY2"/>
<dbReference type="GO" id="GO:0005886">
    <property type="term" value="C:plasma membrane"/>
    <property type="evidence" value="ECO:0007669"/>
    <property type="project" value="UniProtKB-SubCell"/>
</dbReference>
<dbReference type="Pfam" id="PF03626">
    <property type="entry name" value="COX4_pro"/>
    <property type="match status" value="1"/>
</dbReference>
<evidence type="ECO:0000256" key="5">
    <source>
        <dbReference type="ARBA" id="ARBA00023136"/>
    </source>
</evidence>
<evidence type="ECO:0000256" key="4">
    <source>
        <dbReference type="ARBA" id="ARBA00022989"/>
    </source>
</evidence>
<evidence type="ECO:0000256" key="2">
    <source>
        <dbReference type="ARBA" id="ARBA00022475"/>
    </source>
</evidence>
<dbReference type="Proteomes" id="UP000297693">
    <property type="component" value="Unassembled WGS sequence"/>
</dbReference>
<comment type="caution">
    <text evidence="7">The sequence shown here is derived from an EMBL/GenBank/DDBJ whole genome shotgun (WGS) entry which is preliminary data.</text>
</comment>
<gene>
    <name evidence="7" type="ORF">EHQ58_02965</name>
</gene>
<evidence type="ECO:0000256" key="3">
    <source>
        <dbReference type="ARBA" id="ARBA00022692"/>
    </source>
</evidence>
<dbReference type="InterPro" id="IPR011743">
    <property type="entry name" value="Caa3_sub_IV"/>
</dbReference>
<dbReference type="RefSeq" id="WP_135621856.1">
    <property type="nucleotide sequence ID" value="NZ_RQGD01000010.1"/>
</dbReference>
<feature type="transmembrane region" description="Helical" evidence="6">
    <location>
        <begin position="132"/>
        <end position="152"/>
    </location>
</feature>
<name>A0A4V3JRY2_9LEPT</name>
<accession>A0A4V3JRY2</accession>
<feature type="transmembrane region" description="Helical" evidence="6">
    <location>
        <begin position="164"/>
        <end position="185"/>
    </location>
</feature>
<feature type="transmembrane region" description="Helical" evidence="6">
    <location>
        <begin position="7"/>
        <end position="40"/>
    </location>
</feature>
<feature type="transmembrane region" description="Helical" evidence="6">
    <location>
        <begin position="104"/>
        <end position="125"/>
    </location>
</feature>
<sequence length="200" mass="22510">MEYVINYGLYFIALVAVFTPVLGFGIFAPGIATATIGGFIWNWISQFFQTDRFAKFKEENKDRKLLKFVLGDEEHKEDHASASMWVEDGEGDEEEEHDHHVISIGTYAVILGILFVGTLITVAVAQVDLGKLNMVIAMAVASVKAFFVLAYFMHLKYDNMLNRVIFLSAFGFLALLLGFTMLDILSRILPEIGFTAEKYF</sequence>
<dbReference type="InterPro" id="IPR005171">
    <property type="entry name" value="Cyt_c_oxidase_su4_prok"/>
</dbReference>
<evidence type="ECO:0000256" key="1">
    <source>
        <dbReference type="ARBA" id="ARBA00004651"/>
    </source>
</evidence>
<proteinExistence type="predicted"/>
<keyword evidence="2" id="KW-1003">Cell membrane</keyword>
<protein>
    <submittedName>
        <fullName evidence="7">Cytochrome c oxidase polypeptide IVB</fullName>
    </submittedName>
</protein>